<dbReference type="AlphaFoldDB" id="A0A1G4QRJ5"/>
<name>A0A1G4QRJ5_9CAUL</name>
<keyword evidence="2" id="KW-1185">Reference proteome</keyword>
<dbReference type="OrthoDB" id="9814421at2"/>
<gene>
    <name evidence="1" type="ORF">SAMN02927928_1468</name>
</gene>
<dbReference type="STRING" id="260084.SAMN02927928_1468"/>
<dbReference type="Proteomes" id="UP000199150">
    <property type="component" value="Unassembled WGS sequence"/>
</dbReference>
<proteinExistence type="predicted"/>
<dbReference type="InterPro" id="IPR011660">
    <property type="entry name" value="VapB-like"/>
</dbReference>
<organism evidence="1 2">
    <name type="scientific">Asticcacaulis taihuensis</name>
    <dbReference type="NCBI Taxonomy" id="260084"/>
    <lineage>
        <taxon>Bacteria</taxon>
        <taxon>Pseudomonadati</taxon>
        <taxon>Pseudomonadota</taxon>
        <taxon>Alphaproteobacteria</taxon>
        <taxon>Caulobacterales</taxon>
        <taxon>Caulobacteraceae</taxon>
        <taxon>Asticcacaulis</taxon>
    </lineage>
</organism>
<dbReference type="RefSeq" id="WP_090645539.1">
    <property type="nucleotide sequence ID" value="NZ_CBCRYE010000001.1"/>
</dbReference>
<accession>A0A1G4QRJ5</accession>
<protein>
    <recommendedName>
        <fullName evidence="3">Antitoxin VapB</fullName>
    </recommendedName>
</protein>
<dbReference type="EMBL" id="FMTS01000001">
    <property type="protein sequence ID" value="SCW47253.1"/>
    <property type="molecule type" value="Genomic_DNA"/>
</dbReference>
<sequence length="84" mass="9482">MPLNIKNDRAHDLARQIQQKTGESLTTAVIVALEERLRRVAPEEDKAARLARINEIIDRAASYQVLDNRTPEEIIGYDENGLPS</sequence>
<evidence type="ECO:0000313" key="1">
    <source>
        <dbReference type="EMBL" id="SCW47253.1"/>
    </source>
</evidence>
<reference evidence="2" key="1">
    <citation type="submission" date="2016-10" db="EMBL/GenBank/DDBJ databases">
        <authorList>
            <person name="Varghese N."/>
            <person name="Submissions S."/>
        </authorList>
    </citation>
    <scope>NUCLEOTIDE SEQUENCE [LARGE SCALE GENOMIC DNA]</scope>
    <source>
        <strain evidence="2">CGMCC 1.3431</strain>
    </source>
</reference>
<evidence type="ECO:0008006" key="3">
    <source>
        <dbReference type="Google" id="ProtNLM"/>
    </source>
</evidence>
<dbReference type="Pfam" id="PF07704">
    <property type="entry name" value="PSK_trans_fac"/>
    <property type="match status" value="1"/>
</dbReference>
<evidence type="ECO:0000313" key="2">
    <source>
        <dbReference type="Proteomes" id="UP000199150"/>
    </source>
</evidence>